<evidence type="ECO:0000313" key="2">
    <source>
        <dbReference type="EMBL" id="POI24556.1"/>
    </source>
</evidence>
<keyword evidence="3" id="KW-1185">Reference proteome</keyword>
<comment type="caution">
    <text evidence="2">The sequence shown here is derived from an EMBL/GenBank/DDBJ whole genome shotgun (WGS) entry which is preliminary data.</text>
</comment>
<feature type="region of interest" description="Disordered" evidence="1">
    <location>
        <begin position="146"/>
        <end position="174"/>
    </location>
</feature>
<accession>A0A2P4SKB9</accession>
<evidence type="ECO:0000256" key="1">
    <source>
        <dbReference type="SAM" id="MobiDB-lite"/>
    </source>
</evidence>
<gene>
    <name evidence="2" type="ORF">CIB84_011694</name>
</gene>
<reference evidence="2 3" key="1">
    <citation type="submission" date="2018-01" db="EMBL/GenBank/DDBJ databases">
        <title>Comparison of the Chinese Bamboo Partridge and Red Junglefowl genome sequences highlights the importance of demography in genome evolution.</title>
        <authorList>
            <person name="Tiley G.P."/>
            <person name="Kimball R.T."/>
            <person name="Braun E.L."/>
            <person name="Burleigh J.G."/>
        </authorList>
    </citation>
    <scope>NUCLEOTIDE SEQUENCE [LARGE SCALE GENOMIC DNA]</scope>
    <source>
        <strain evidence="2">RTK389</strain>
        <tissue evidence="2">Blood</tissue>
    </source>
</reference>
<sequence length="174" mass="18673">HGGGPPWQRRRAHGIGSTYGGQPDGIESTSIGTDWPSLHRCQANEEEVTPQMSLQGHQDPYTSRKTAASTLVLILPSCRLALTQESSSSRPSWGLTWSLHFLVILFTAKAPMSPSFLPPSLVLSQILSSLLHQVLRKRAAQGLPSSELLCRGSGTSPAEGPQTSQGCKDPPKLP</sequence>
<dbReference type="EMBL" id="PPHD01040285">
    <property type="protein sequence ID" value="POI24556.1"/>
    <property type="molecule type" value="Genomic_DNA"/>
</dbReference>
<proteinExistence type="predicted"/>
<feature type="non-terminal residue" evidence="2">
    <location>
        <position position="1"/>
    </location>
</feature>
<feature type="compositionally biased region" description="Polar residues" evidence="1">
    <location>
        <begin position="153"/>
        <end position="166"/>
    </location>
</feature>
<organism evidence="2 3">
    <name type="scientific">Bambusicola thoracicus</name>
    <name type="common">Chinese bamboo-partridge</name>
    <name type="synonym">Perdix thoracica</name>
    <dbReference type="NCBI Taxonomy" id="9083"/>
    <lineage>
        <taxon>Eukaryota</taxon>
        <taxon>Metazoa</taxon>
        <taxon>Chordata</taxon>
        <taxon>Craniata</taxon>
        <taxon>Vertebrata</taxon>
        <taxon>Euteleostomi</taxon>
        <taxon>Archelosauria</taxon>
        <taxon>Archosauria</taxon>
        <taxon>Dinosauria</taxon>
        <taxon>Saurischia</taxon>
        <taxon>Theropoda</taxon>
        <taxon>Coelurosauria</taxon>
        <taxon>Aves</taxon>
        <taxon>Neognathae</taxon>
        <taxon>Galloanserae</taxon>
        <taxon>Galliformes</taxon>
        <taxon>Phasianidae</taxon>
        <taxon>Perdicinae</taxon>
        <taxon>Bambusicola</taxon>
    </lineage>
</organism>
<dbReference type="Proteomes" id="UP000237246">
    <property type="component" value="Unassembled WGS sequence"/>
</dbReference>
<evidence type="ECO:0000313" key="3">
    <source>
        <dbReference type="Proteomes" id="UP000237246"/>
    </source>
</evidence>
<feature type="region of interest" description="Disordered" evidence="1">
    <location>
        <begin position="1"/>
        <end position="31"/>
    </location>
</feature>
<dbReference type="AlphaFoldDB" id="A0A2P4SKB9"/>
<name>A0A2P4SKB9_BAMTH</name>
<protein>
    <submittedName>
        <fullName evidence="2">Uncharacterized protein</fullName>
    </submittedName>
</protein>